<feature type="region of interest" description="Disordered" evidence="1">
    <location>
        <begin position="133"/>
        <end position="176"/>
    </location>
</feature>
<gene>
    <name evidence="2" type="ORF">L227DRAFT_374270</name>
</gene>
<sequence>MRGLARQLTRWLRAERSRRILATSGVDWWAHPPTIHETTPTCHQTSSPGGTPCKRWGDRLRTGSSTQRTAPLITPVRTRGSCDPYAHRWQGQSSPTRSPLRWILHRTILTLETLVYLTTPRRVSTFLRLRTIPHPAPGLGQVMPPRRRRHQPKSVRAHASDPDKDDRAATQISAPH</sequence>
<reference evidence="2" key="1">
    <citation type="journal article" date="2018" name="Genome Biol. Evol.">
        <title>Genomics and development of Lentinus tigrinus, a white-rot wood-decaying mushroom with dimorphic fruiting bodies.</title>
        <authorList>
            <person name="Wu B."/>
            <person name="Xu Z."/>
            <person name="Knudson A."/>
            <person name="Carlson A."/>
            <person name="Chen N."/>
            <person name="Kovaka S."/>
            <person name="LaButti K."/>
            <person name="Lipzen A."/>
            <person name="Pennachio C."/>
            <person name="Riley R."/>
            <person name="Schakwitz W."/>
            <person name="Umezawa K."/>
            <person name="Ohm R.A."/>
            <person name="Grigoriev I.V."/>
            <person name="Nagy L.G."/>
            <person name="Gibbons J."/>
            <person name="Hibbett D."/>
        </authorList>
    </citation>
    <scope>NUCLEOTIDE SEQUENCE [LARGE SCALE GENOMIC DNA]</scope>
    <source>
        <strain evidence="2">ALCF2SS1-6</strain>
    </source>
</reference>
<dbReference type="EMBL" id="ML122312">
    <property type="protein sequence ID" value="RPD53993.1"/>
    <property type="molecule type" value="Genomic_DNA"/>
</dbReference>
<evidence type="ECO:0000313" key="3">
    <source>
        <dbReference type="Proteomes" id="UP000313359"/>
    </source>
</evidence>
<proteinExistence type="predicted"/>
<feature type="compositionally biased region" description="Basic and acidic residues" evidence="1">
    <location>
        <begin position="158"/>
        <end position="168"/>
    </location>
</feature>
<feature type="compositionally biased region" description="Polar residues" evidence="1">
    <location>
        <begin position="38"/>
        <end position="49"/>
    </location>
</feature>
<protein>
    <submittedName>
        <fullName evidence="2">Uncharacterized protein</fullName>
    </submittedName>
</protein>
<evidence type="ECO:0000313" key="2">
    <source>
        <dbReference type="EMBL" id="RPD53993.1"/>
    </source>
</evidence>
<dbReference type="AlphaFoldDB" id="A0A5C2RQZ7"/>
<name>A0A5C2RQZ7_9APHY</name>
<organism evidence="2 3">
    <name type="scientific">Lentinus tigrinus ALCF2SS1-6</name>
    <dbReference type="NCBI Taxonomy" id="1328759"/>
    <lineage>
        <taxon>Eukaryota</taxon>
        <taxon>Fungi</taxon>
        <taxon>Dikarya</taxon>
        <taxon>Basidiomycota</taxon>
        <taxon>Agaricomycotina</taxon>
        <taxon>Agaricomycetes</taxon>
        <taxon>Polyporales</taxon>
        <taxon>Polyporaceae</taxon>
        <taxon>Lentinus</taxon>
    </lineage>
</organism>
<accession>A0A5C2RQZ7</accession>
<dbReference type="Proteomes" id="UP000313359">
    <property type="component" value="Unassembled WGS sequence"/>
</dbReference>
<keyword evidence="3" id="KW-1185">Reference proteome</keyword>
<evidence type="ECO:0000256" key="1">
    <source>
        <dbReference type="SAM" id="MobiDB-lite"/>
    </source>
</evidence>
<feature type="compositionally biased region" description="Basic residues" evidence="1">
    <location>
        <begin position="145"/>
        <end position="156"/>
    </location>
</feature>
<feature type="region of interest" description="Disordered" evidence="1">
    <location>
        <begin position="38"/>
        <end position="66"/>
    </location>
</feature>